<dbReference type="SUPFAM" id="SSF49503">
    <property type="entry name" value="Cupredoxins"/>
    <property type="match status" value="1"/>
</dbReference>
<evidence type="ECO:0000256" key="3">
    <source>
        <dbReference type="ARBA" id="ARBA00022448"/>
    </source>
</evidence>
<keyword evidence="7" id="KW-0732">Signal</keyword>
<feature type="domain" description="Cytochrome oxidase subunit II transmembrane region profile" evidence="17">
    <location>
        <begin position="1"/>
        <end position="92"/>
    </location>
</feature>
<comment type="caution">
    <text evidence="18">The sequence shown here is derived from an EMBL/GenBank/DDBJ whole genome shotgun (WGS) entry which is preliminary data.</text>
</comment>
<dbReference type="PROSITE" id="PS50999">
    <property type="entry name" value="COX2_TM"/>
    <property type="match status" value="1"/>
</dbReference>
<dbReference type="OrthoDB" id="9783445at2"/>
<evidence type="ECO:0000313" key="19">
    <source>
        <dbReference type="Proteomes" id="UP000249254"/>
    </source>
</evidence>
<evidence type="ECO:0000313" key="18">
    <source>
        <dbReference type="EMBL" id="RAK56379.1"/>
    </source>
</evidence>
<dbReference type="PANTHER" id="PTHR22888">
    <property type="entry name" value="CYTOCHROME C OXIDASE, SUBUNIT II"/>
    <property type="match status" value="1"/>
</dbReference>
<feature type="domain" description="Cytochrome oxidase subunit II copper A binding" evidence="16">
    <location>
        <begin position="107"/>
        <end position="219"/>
    </location>
</feature>
<dbReference type="AlphaFoldDB" id="A0A328AP72"/>
<feature type="transmembrane region" description="Helical" evidence="15">
    <location>
        <begin position="62"/>
        <end position="83"/>
    </location>
</feature>
<keyword evidence="3 14" id="KW-0813">Transport</keyword>
<evidence type="ECO:0000256" key="7">
    <source>
        <dbReference type="ARBA" id="ARBA00022729"/>
    </source>
</evidence>
<comment type="subcellular location">
    <subcellularLocation>
        <location evidence="1">Cell membrane</location>
        <topology evidence="1">Multi-pass membrane protein</topology>
    </subcellularLocation>
</comment>
<feature type="transmembrane region" description="Helical" evidence="15">
    <location>
        <begin position="17"/>
        <end position="41"/>
    </location>
</feature>
<protein>
    <recommendedName>
        <fullName evidence="14">Ubiquinol oxidase subunit 2</fullName>
    </recommendedName>
</protein>
<dbReference type="InterPro" id="IPR034227">
    <property type="entry name" value="CuRO_UO_II"/>
</dbReference>
<dbReference type="NCBIfam" id="TIGR01433">
    <property type="entry name" value="CyoA"/>
    <property type="match status" value="1"/>
</dbReference>
<evidence type="ECO:0000256" key="12">
    <source>
        <dbReference type="ARBA" id="ARBA00023139"/>
    </source>
</evidence>
<keyword evidence="9 15" id="KW-1133">Transmembrane helix</keyword>
<evidence type="ECO:0000256" key="11">
    <source>
        <dbReference type="ARBA" id="ARBA00023136"/>
    </source>
</evidence>
<comment type="similarity">
    <text evidence="2 14">Belongs to the cytochrome c oxidase subunit 2 family.</text>
</comment>
<keyword evidence="8 14" id="KW-0249">Electron transport</keyword>
<dbReference type="PIRSF" id="PIRSF000292">
    <property type="entry name" value="Ubi_od_II"/>
    <property type="match status" value="1"/>
</dbReference>
<organism evidence="18 19">
    <name type="scientific">Phenylobacterium soli</name>
    <dbReference type="NCBI Taxonomy" id="2170551"/>
    <lineage>
        <taxon>Bacteria</taxon>
        <taxon>Pseudomonadati</taxon>
        <taxon>Pseudomonadota</taxon>
        <taxon>Alphaproteobacteria</taxon>
        <taxon>Caulobacterales</taxon>
        <taxon>Caulobacteraceae</taxon>
        <taxon>Phenylobacterium</taxon>
    </lineage>
</organism>
<dbReference type="GO" id="GO:0004129">
    <property type="term" value="F:cytochrome-c oxidase activity"/>
    <property type="evidence" value="ECO:0007669"/>
    <property type="project" value="UniProtKB-UniRule"/>
</dbReference>
<keyword evidence="5 14" id="KW-0679">Respiratory chain</keyword>
<keyword evidence="10 14" id="KW-0560">Oxidoreductase</keyword>
<dbReference type="Pfam" id="PF06481">
    <property type="entry name" value="COX_ARM"/>
    <property type="match status" value="1"/>
</dbReference>
<reference evidence="19" key="1">
    <citation type="submission" date="2018-05" db="EMBL/GenBank/DDBJ databases">
        <authorList>
            <person name="Li X."/>
        </authorList>
    </citation>
    <scope>NUCLEOTIDE SEQUENCE [LARGE SCALE GENOMIC DNA]</scope>
    <source>
        <strain evidence="19">LX32</strain>
    </source>
</reference>
<dbReference type="GO" id="GO:0042773">
    <property type="term" value="P:ATP synthesis coupled electron transport"/>
    <property type="evidence" value="ECO:0007669"/>
    <property type="project" value="TreeGrafter"/>
</dbReference>
<dbReference type="InterPro" id="IPR002429">
    <property type="entry name" value="CcO_II-like_C"/>
</dbReference>
<dbReference type="InterPro" id="IPR010514">
    <property type="entry name" value="COX_ARM"/>
</dbReference>
<keyword evidence="19" id="KW-1185">Reference proteome</keyword>
<evidence type="ECO:0000259" key="17">
    <source>
        <dbReference type="PROSITE" id="PS50999"/>
    </source>
</evidence>
<sequence length="303" mass="33033">MVVMDPAGDIAVQQRDLILLATGLMLLIIVPVIALTLFFAWKYRASNLKADYDPEWHHSTKIEMAVWAAPLAIIMILGTVTWITSHTLDPYRPLPRLAPNRPVAAGVKPLQVEVVALDWKWLFIYPELGVATVNEMAAPVDRPIAFKITASSVMNSFYVPALAGQVYAMPGMQTQLHAVVNKAGDYEGFSANYSGAGFSGMKFRFKGLSEADFQRWVAAAKAGGPQLTRADYLKLEKPSADEPVRRFAGADPNLFLDVVNRCAAPGQVCKDRMTHTAQADAAAVAQARNPQCADPRAAKRPAL</sequence>
<keyword evidence="12" id="KW-0564">Palmitate</keyword>
<dbReference type="SUPFAM" id="SSF81464">
    <property type="entry name" value="Cytochrome c oxidase subunit II-like, transmembrane region"/>
    <property type="match status" value="1"/>
</dbReference>
<dbReference type="InterPro" id="IPR008972">
    <property type="entry name" value="Cupredoxin"/>
</dbReference>
<evidence type="ECO:0000256" key="13">
    <source>
        <dbReference type="ARBA" id="ARBA00023288"/>
    </source>
</evidence>
<dbReference type="GO" id="GO:0005886">
    <property type="term" value="C:plasma membrane"/>
    <property type="evidence" value="ECO:0007669"/>
    <property type="project" value="UniProtKB-SubCell"/>
</dbReference>
<dbReference type="Gene3D" id="2.60.40.420">
    <property type="entry name" value="Cupredoxins - blue copper proteins"/>
    <property type="match status" value="1"/>
</dbReference>
<keyword evidence="11 14" id="KW-0472">Membrane</keyword>
<dbReference type="InterPro" id="IPR045187">
    <property type="entry name" value="CcO_II"/>
</dbReference>
<dbReference type="InterPro" id="IPR011759">
    <property type="entry name" value="Cyt_c_oxidase_su2_TM_dom"/>
</dbReference>
<evidence type="ECO:0000256" key="8">
    <source>
        <dbReference type="ARBA" id="ARBA00022982"/>
    </source>
</evidence>
<name>A0A328AP72_9CAUL</name>
<evidence type="ECO:0000256" key="10">
    <source>
        <dbReference type="ARBA" id="ARBA00023002"/>
    </source>
</evidence>
<keyword evidence="4 14" id="KW-1003">Cell membrane</keyword>
<dbReference type="GO" id="GO:0009486">
    <property type="term" value="F:cytochrome bo3 ubiquinol oxidase activity"/>
    <property type="evidence" value="ECO:0007669"/>
    <property type="project" value="InterPro"/>
</dbReference>
<dbReference type="GO" id="GO:0005507">
    <property type="term" value="F:copper ion binding"/>
    <property type="evidence" value="ECO:0007669"/>
    <property type="project" value="InterPro"/>
</dbReference>
<dbReference type="PANTHER" id="PTHR22888:SF18">
    <property type="entry name" value="CYTOCHROME BO(3) UBIQUINOL OXIDASE SUBUNIT 2"/>
    <property type="match status" value="1"/>
</dbReference>
<evidence type="ECO:0000256" key="4">
    <source>
        <dbReference type="ARBA" id="ARBA00022475"/>
    </source>
</evidence>
<dbReference type="InterPro" id="IPR036257">
    <property type="entry name" value="Cyt_c_oxidase_su2_TM_sf"/>
</dbReference>
<dbReference type="Proteomes" id="UP000249254">
    <property type="component" value="Unassembled WGS sequence"/>
</dbReference>
<evidence type="ECO:0000256" key="9">
    <source>
        <dbReference type="ARBA" id="ARBA00022989"/>
    </source>
</evidence>
<dbReference type="GO" id="GO:0016682">
    <property type="term" value="F:oxidoreductase activity, acting on diphenols and related substances as donors, oxygen as acceptor"/>
    <property type="evidence" value="ECO:0007669"/>
    <property type="project" value="InterPro"/>
</dbReference>
<evidence type="ECO:0000256" key="6">
    <source>
        <dbReference type="ARBA" id="ARBA00022692"/>
    </source>
</evidence>
<keyword evidence="13" id="KW-0449">Lipoprotein</keyword>
<dbReference type="Pfam" id="PF00116">
    <property type="entry name" value="COX2"/>
    <property type="match status" value="1"/>
</dbReference>
<keyword evidence="6 15" id="KW-0812">Transmembrane</keyword>
<dbReference type="CDD" id="cd04212">
    <property type="entry name" value="CuRO_UO_II"/>
    <property type="match status" value="1"/>
</dbReference>
<dbReference type="PROSITE" id="PS50857">
    <property type="entry name" value="COX2_CUA"/>
    <property type="match status" value="1"/>
</dbReference>
<evidence type="ECO:0000256" key="5">
    <source>
        <dbReference type="ARBA" id="ARBA00022660"/>
    </source>
</evidence>
<dbReference type="InterPro" id="IPR006333">
    <property type="entry name" value="Cyt_o_ubiquinol_oxidase_su2"/>
</dbReference>
<accession>A0A328AP72</accession>
<dbReference type="EMBL" id="QFYQ01000001">
    <property type="protein sequence ID" value="RAK56379.1"/>
    <property type="molecule type" value="Genomic_DNA"/>
</dbReference>
<evidence type="ECO:0000256" key="2">
    <source>
        <dbReference type="ARBA" id="ARBA00007866"/>
    </source>
</evidence>
<dbReference type="Gene3D" id="1.10.287.90">
    <property type="match status" value="1"/>
</dbReference>
<evidence type="ECO:0000256" key="1">
    <source>
        <dbReference type="ARBA" id="ARBA00004651"/>
    </source>
</evidence>
<evidence type="ECO:0000256" key="15">
    <source>
        <dbReference type="SAM" id="Phobius"/>
    </source>
</evidence>
<evidence type="ECO:0000256" key="14">
    <source>
        <dbReference type="PIRNR" id="PIRNR000292"/>
    </source>
</evidence>
<gene>
    <name evidence="18" type="primary">cyoA</name>
    <name evidence="18" type="ORF">DJ017_14810</name>
</gene>
<proteinExistence type="inferred from homology"/>
<evidence type="ECO:0000259" key="16">
    <source>
        <dbReference type="PROSITE" id="PS50857"/>
    </source>
</evidence>